<evidence type="ECO:0000256" key="4">
    <source>
        <dbReference type="ARBA" id="ARBA00022723"/>
    </source>
</evidence>
<dbReference type="InterPro" id="IPR012286">
    <property type="entry name" value="Tetrahaem_cytochrome"/>
</dbReference>
<dbReference type="PRINTS" id="PR00609">
    <property type="entry name" value="CYTOCHROMEC3"/>
</dbReference>
<keyword evidence="5" id="KW-0249">Electron transport</keyword>
<accession>A0AAE3TCA9</accession>
<proteinExistence type="predicted"/>
<evidence type="ECO:0000256" key="7">
    <source>
        <dbReference type="PIRSR" id="PIRSR602322-1"/>
    </source>
</evidence>
<feature type="binding site" description="axial binding residue" evidence="7">
    <location>
        <position position="102"/>
    </location>
    <ligand>
        <name>heme c</name>
        <dbReference type="ChEBI" id="CHEBI:61717"/>
        <label>1</label>
    </ligand>
    <ligandPart>
        <name>Fe</name>
        <dbReference type="ChEBI" id="CHEBI:18248"/>
    </ligandPart>
</feature>
<feature type="binding site" description="covalent" evidence="7">
    <location>
        <position position="117"/>
    </location>
    <ligand>
        <name>heme c</name>
        <dbReference type="ChEBI" id="CHEBI:61717"/>
        <label>3</label>
    </ligand>
</feature>
<feature type="binding site" description="axial binding residue" evidence="7">
    <location>
        <position position="120"/>
    </location>
    <ligand>
        <name>heme c</name>
        <dbReference type="ChEBI" id="CHEBI:61717"/>
        <label>1</label>
    </ligand>
    <ligandPart>
        <name>Fe</name>
        <dbReference type="ChEBI" id="CHEBI:18248"/>
    </ligandPart>
</feature>
<dbReference type="GO" id="GO:0030313">
    <property type="term" value="C:cell envelope"/>
    <property type="evidence" value="ECO:0007669"/>
    <property type="project" value="UniProtKB-SubCell"/>
</dbReference>
<name>A0AAE3TCA9_9BACT</name>
<evidence type="ECO:0000259" key="8">
    <source>
        <dbReference type="Pfam" id="PF02085"/>
    </source>
</evidence>
<dbReference type="Pfam" id="PF02085">
    <property type="entry name" value="Cytochrom_CIII"/>
    <property type="match status" value="1"/>
</dbReference>
<dbReference type="GO" id="GO:0009055">
    <property type="term" value="F:electron transfer activity"/>
    <property type="evidence" value="ECO:0007669"/>
    <property type="project" value="InterPro"/>
</dbReference>
<feature type="binding site" description="axial binding residue" evidence="7">
    <location>
        <position position="92"/>
    </location>
    <ligand>
        <name>heme c</name>
        <dbReference type="ChEBI" id="CHEBI:61717"/>
        <label>1</label>
    </ligand>
    <ligandPart>
        <name>Fe</name>
        <dbReference type="ChEBI" id="CHEBI:18248"/>
    </ligandPart>
</feature>
<comment type="caution">
    <text evidence="10">The sequence shown here is derived from an EMBL/GenBank/DDBJ whole genome shotgun (WGS) entry which is preliminary data.</text>
</comment>
<feature type="binding site" description="axial binding residue" evidence="7">
    <location>
        <position position="121"/>
    </location>
    <ligand>
        <name>heme c</name>
        <dbReference type="ChEBI" id="CHEBI:61717"/>
        <label>1</label>
    </ligand>
    <ligandPart>
        <name>Fe</name>
        <dbReference type="ChEBI" id="CHEBI:18248"/>
    </ligandPart>
</feature>
<keyword evidence="11" id="KW-1185">Reference proteome</keyword>
<feature type="binding site" description="axial binding residue" evidence="7">
    <location>
        <position position="107"/>
    </location>
    <ligand>
        <name>heme c</name>
        <dbReference type="ChEBI" id="CHEBI:61717"/>
        <label>1</label>
    </ligand>
    <ligandPart>
        <name>Fe</name>
        <dbReference type="ChEBI" id="CHEBI:18248"/>
    </ligandPart>
</feature>
<keyword evidence="4 7" id="KW-0479">Metal-binding</keyword>
<dbReference type="Pfam" id="PF14537">
    <property type="entry name" value="Cytochrom_c3_2"/>
    <property type="match status" value="1"/>
</dbReference>
<protein>
    <submittedName>
        <fullName evidence="10">Cytochrome c3 family protein</fullName>
    </submittedName>
</protein>
<feature type="domain" description="Tetrahaem cytochrome" evidence="9">
    <location>
        <begin position="288"/>
        <end position="358"/>
    </location>
</feature>
<gene>
    <name evidence="10" type="ORF">P0M35_06110</name>
</gene>
<dbReference type="InterPro" id="IPR002322">
    <property type="entry name" value="Cyt_c_III"/>
</dbReference>
<dbReference type="InterPro" id="IPR036280">
    <property type="entry name" value="Multihaem_cyt_sf"/>
</dbReference>
<dbReference type="RefSeq" id="WP_321535482.1">
    <property type="nucleotide sequence ID" value="NZ_JARGDL010000006.1"/>
</dbReference>
<dbReference type="CDD" id="cd08168">
    <property type="entry name" value="Cytochrom_C3"/>
    <property type="match status" value="1"/>
</dbReference>
<dbReference type="GO" id="GO:0046872">
    <property type="term" value="F:metal ion binding"/>
    <property type="evidence" value="ECO:0007669"/>
    <property type="project" value="UniProtKB-KW"/>
</dbReference>
<feature type="binding site" description="axial binding residue" evidence="7">
    <location>
        <position position="147"/>
    </location>
    <ligand>
        <name>heme c</name>
        <dbReference type="ChEBI" id="CHEBI:61717"/>
        <label>1</label>
    </ligand>
    <ligandPart>
        <name>Fe</name>
        <dbReference type="ChEBI" id="CHEBI:18248"/>
    </ligandPart>
</feature>
<dbReference type="SUPFAM" id="SSF48695">
    <property type="entry name" value="Multiheme cytochromes"/>
    <property type="match status" value="2"/>
</dbReference>
<evidence type="ECO:0000256" key="1">
    <source>
        <dbReference type="ARBA" id="ARBA00004196"/>
    </source>
</evidence>
<organism evidence="10 11">
    <name type="scientific">Stygiobacter electus</name>
    <dbReference type="NCBI Taxonomy" id="3032292"/>
    <lineage>
        <taxon>Bacteria</taxon>
        <taxon>Pseudomonadati</taxon>
        <taxon>Ignavibacteriota</taxon>
        <taxon>Ignavibacteria</taxon>
        <taxon>Ignavibacteriales</taxon>
        <taxon>Melioribacteraceae</taxon>
        <taxon>Stygiobacter</taxon>
    </lineage>
</organism>
<dbReference type="Gene3D" id="3.90.10.10">
    <property type="entry name" value="Cytochrome C3"/>
    <property type="match status" value="2"/>
</dbReference>
<feature type="binding site" description="axial binding residue" evidence="7">
    <location>
        <position position="159"/>
    </location>
    <ligand>
        <name>heme c</name>
        <dbReference type="ChEBI" id="CHEBI:61717"/>
        <label>1</label>
    </ligand>
    <ligandPart>
        <name>Fe</name>
        <dbReference type="ChEBI" id="CHEBI:18248"/>
    </ligandPart>
</feature>
<feature type="binding site" description="axial binding residue" evidence="7">
    <location>
        <position position="156"/>
    </location>
    <ligand>
        <name>heme c</name>
        <dbReference type="ChEBI" id="CHEBI:61717"/>
        <label>1</label>
    </ligand>
    <ligandPart>
        <name>Fe</name>
        <dbReference type="ChEBI" id="CHEBI:18248"/>
    </ligandPart>
</feature>
<reference evidence="10" key="1">
    <citation type="submission" date="2023-03" db="EMBL/GenBank/DDBJ databases">
        <title>Stygiobacter electus gen. nov., sp. nov., facultatively anaerobic thermotolerant bacterium of the class Ignavibacteria from a well of Yessentuki mineral water deposit.</title>
        <authorList>
            <person name="Podosokorskaya O.A."/>
            <person name="Elcheninov A.G."/>
            <person name="Petrova N.F."/>
            <person name="Zavarzina D.G."/>
            <person name="Kublanov I.V."/>
            <person name="Merkel A.Y."/>
        </authorList>
    </citation>
    <scope>NUCLEOTIDE SEQUENCE</scope>
    <source>
        <strain evidence="10">09-Me</strain>
    </source>
</reference>
<dbReference type="GO" id="GO:0020037">
    <property type="term" value="F:heme binding"/>
    <property type="evidence" value="ECO:0007669"/>
    <property type="project" value="InterPro"/>
</dbReference>
<evidence type="ECO:0000256" key="3">
    <source>
        <dbReference type="ARBA" id="ARBA00022617"/>
    </source>
</evidence>
<dbReference type="InterPro" id="IPR020942">
    <property type="entry name" value="Cyt_c_III_dom"/>
</dbReference>
<feature type="domain" description="Class III cytochrome C" evidence="8">
    <location>
        <begin position="78"/>
        <end position="160"/>
    </location>
</feature>
<dbReference type="Gene3D" id="1.10.1130.10">
    <property type="entry name" value="Flavocytochrome C3, Chain A"/>
    <property type="match status" value="1"/>
</dbReference>
<feature type="binding site" description="axial binding residue" evidence="7">
    <location>
        <position position="143"/>
    </location>
    <ligand>
        <name>heme c</name>
        <dbReference type="ChEBI" id="CHEBI:61717"/>
        <label>1</label>
    </ligand>
    <ligandPart>
        <name>Fe</name>
        <dbReference type="ChEBI" id="CHEBI:18248"/>
    </ligandPart>
</feature>
<evidence type="ECO:0000313" key="11">
    <source>
        <dbReference type="Proteomes" id="UP001221302"/>
    </source>
</evidence>
<feature type="binding site" description="axial binding residue" evidence="7">
    <location>
        <position position="105"/>
    </location>
    <ligand>
        <name>heme c</name>
        <dbReference type="ChEBI" id="CHEBI:61717"/>
        <label>1</label>
    </ligand>
    <ligandPart>
        <name>Fe</name>
        <dbReference type="ChEBI" id="CHEBI:18248"/>
    </ligandPart>
</feature>
<evidence type="ECO:0000256" key="6">
    <source>
        <dbReference type="ARBA" id="ARBA00023004"/>
    </source>
</evidence>
<dbReference type="Proteomes" id="UP001221302">
    <property type="component" value="Unassembled WGS sequence"/>
</dbReference>
<feature type="binding site" description="axial binding residue" evidence="7">
    <location>
        <position position="89"/>
    </location>
    <ligand>
        <name>heme c</name>
        <dbReference type="ChEBI" id="CHEBI:61717"/>
        <label>1</label>
    </ligand>
    <ligandPart>
        <name>Fe</name>
        <dbReference type="ChEBI" id="CHEBI:18248"/>
    </ligandPart>
</feature>
<evidence type="ECO:0000256" key="5">
    <source>
        <dbReference type="ARBA" id="ARBA00022982"/>
    </source>
</evidence>
<dbReference type="AlphaFoldDB" id="A0AAE3TCA9"/>
<evidence type="ECO:0000256" key="2">
    <source>
        <dbReference type="ARBA" id="ARBA00022448"/>
    </source>
</evidence>
<dbReference type="EMBL" id="JARGDL010000006">
    <property type="protein sequence ID" value="MDF1611715.1"/>
    <property type="molecule type" value="Genomic_DNA"/>
</dbReference>
<keyword evidence="3 7" id="KW-0349">Heme</keyword>
<comment type="subcellular location">
    <subcellularLocation>
        <location evidence="1">Cell envelope</location>
    </subcellularLocation>
</comment>
<evidence type="ECO:0000259" key="9">
    <source>
        <dbReference type="Pfam" id="PF14537"/>
    </source>
</evidence>
<sequence length="372" mass="42972">MKKILLIVIIISFQLLAQNKINVNHKYQELKCSTCHTCEIPTKEKPCLIDCPRDKMITIEHKAEEGPVVLTIDRLKKQTDIYKPVIFTHRLHAEMSDMAGGCKMCHHYNPPGKVIGCKECHEIDRNRIDISKPDLKGAYHQQCMNCHRQWSGKVECLSCHDLNANQKKSEKQKEIDATKKVHKKVEPPKIIKFETPKSSSKFVEFLHEEHFNLFSIECQKCHSNESCNKCHYKFKPVPASQKSTLEKHTKCSNCHDTKSNCTMCHSNNAKNAFNHLERTGFDINKFHSKLTCQRCHVEKGKFIGLNSDCSTCHGIWTKDNFKHSLVGLQLDETHLEFDCTECHQNKKFEKPTCKNCHDDKEFPKDKPGKLVK</sequence>
<feature type="binding site" description="axial binding residue" evidence="7">
    <location>
        <position position="160"/>
    </location>
    <ligand>
        <name>heme c</name>
        <dbReference type="ChEBI" id="CHEBI:61717"/>
        <label>1</label>
    </ligand>
    <ligandPart>
        <name>Fe</name>
        <dbReference type="ChEBI" id="CHEBI:18248"/>
    </ligandPart>
</feature>
<feature type="binding site" description="axial binding residue" evidence="7">
    <location>
        <position position="106"/>
    </location>
    <ligand>
        <name>heme c</name>
        <dbReference type="ChEBI" id="CHEBI:61717"/>
        <label>1</label>
    </ligand>
    <ligandPart>
        <name>Fe</name>
        <dbReference type="ChEBI" id="CHEBI:18248"/>
    </ligandPart>
</feature>
<keyword evidence="6 7" id="KW-0408">Iron</keyword>
<feature type="binding site" description="axial binding residue" evidence="7">
    <location>
        <position position="146"/>
    </location>
    <ligand>
        <name>heme c</name>
        <dbReference type="ChEBI" id="CHEBI:61717"/>
        <label>1</label>
    </ligand>
    <ligandPart>
        <name>Fe</name>
        <dbReference type="ChEBI" id="CHEBI:18248"/>
    </ligandPart>
</feature>
<evidence type="ECO:0000313" key="10">
    <source>
        <dbReference type="EMBL" id="MDF1611715.1"/>
    </source>
</evidence>
<keyword evidence="2" id="KW-0813">Transport</keyword>
<comment type="cofactor">
    <cofactor evidence="7">
        <name>heme c</name>
        <dbReference type="ChEBI" id="CHEBI:61717"/>
    </cofactor>
    <text evidence="7">Binds 4 heme c groups covalently per monomer.</text>
</comment>